<sequence>MFSRIFANRRLFMLLLSVILLTVTVGMTRGERTSLTWPEAVVKNSIAWLNGFFASPAYAVSNWFEEWGEVGNLRAENRKLEKQADGYLQLKSQVATLKRENQQLKSIVGYTDKYKTNCIAAQTVARNPDRWNDRVVIDQGTQDGVKKNMPVITHEGLIGRVKDATAHMADVQLLTDTGSGPGIAAHVKAGDKEVFGLIEGYDTKHERLLLKKIPPKAKLKKGQLVVTSRLSDIYSGDLLIGTVDQVTTGEFGVDQMAYVKPAASFERLNYVLVVRDPAKLKLKEHRQELDSREEGNGGE</sequence>
<evidence type="ECO:0000256" key="4">
    <source>
        <dbReference type="ARBA" id="ARBA00032089"/>
    </source>
</evidence>
<dbReference type="NCBIfam" id="TIGR00219">
    <property type="entry name" value="mreC"/>
    <property type="match status" value="1"/>
</dbReference>
<dbReference type="PIRSF" id="PIRSF038471">
    <property type="entry name" value="MreC"/>
    <property type="match status" value="1"/>
</dbReference>
<organism evidence="8 9">
    <name type="scientific">Salinithrix halophila</name>
    <dbReference type="NCBI Taxonomy" id="1485204"/>
    <lineage>
        <taxon>Bacteria</taxon>
        <taxon>Bacillati</taxon>
        <taxon>Bacillota</taxon>
        <taxon>Bacilli</taxon>
        <taxon>Bacillales</taxon>
        <taxon>Thermoactinomycetaceae</taxon>
        <taxon>Salinithrix</taxon>
    </lineage>
</organism>
<comment type="similarity">
    <text evidence="1 5">Belongs to the MreC family.</text>
</comment>
<dbReference type="Proteomes" id="UP001595843">
    <property type="component" value="Unassembled WGS sequence"/>
</dbReference>
<evidence type="ECO:0000256" key="6">
    <source>
        <dbReference type="SAM" id="Coils"/>
    </source>
</evidence>
<dbReference type="InterPro" id="IPR055342">
    <property type="entry name" value="MreC_beta-barrel_core"/>
</dbReference>
<keyword evidence="9" id="KW-1185">Reference proteome</keyword>
<dbReference type="InterPro" id="IPR042175">
    <property type="entry name" value="Cell/Rod_MreC_2"/>
</dbReference>
<evidence type="ECO:0000256" key="2">
    <source>
        <dbReference type="ARBA" id="ARBA00013855"/>
    </source>
</evidence>
<keyword evidence="6" id="KW-0175">Coiled coil</keyword>
<comment type="caution">
    <text evidence="8">The sequence shown here is derived from an EMBL/GenBank/DDBJ whole genome shotgun (WGS) entry which is preliminary data.</text>
</comment>
<dbReference type="Gene3D" id="1.20.5.490">
    <property type="entry name" value="Single helix bin"/>
    <property type="match status" value="1"/>
</dbReference>
<evidence type="ECO:0000256" key="3">
    <source>
        <dbReference type="ARBA" id="ARBA00022960"/>
    </source>
</evidence>
<evidence type="ECO:0000313" key="8">
    <source>
        <dbReference type="EMBL" id="MFC4078381.1"/>
    </source>
</evidence>
<gene>
    <name evidence="8" type="primary">mreC</name>
    <name evidence="8" type="ORF">ACFOUO_16405</name>
</gene>
<dbReference type="EMBL" id="JBHSAP010000018">
    <property type="protein sequence ID" value="MFC4078381.1"/>
    <property type="molecule type" value="Genomic_DNA"/>
</dbReference>
<evidence type="ECO:0000313" key="9">
    <source>
        <dbReference type="Proteomes" id="UP001595843"/>
    </source>
</evidence>
<evidence type="ECO:0000256" key="5">
    <source>
        <dbReference type="PIRNR" id="PIRNR038471"/>
    </source>
</evidence>
<reference evidence="9" key="1">
    <citation type="journal article" date="2019" name="Int. J. Syst. Evol. Microbiol.">
        <title>The Global Catalogue of Microorganisms (GCM) 10K type strain sequencing project: providing services to taxonomists for standard genome sequencing and annotation.</title>
        <authorList>
            <consortium name="The Broad Institute Genomics Platform"/>
            <consortium name="The Broad Institute Genome Sequencing Center for Infectious Disease"/>
            <person name="Wu L."/>
            <person name="Ma J."/>
        </authorList>
    </citation>
    <scope>NUCLEOTIDE SEQUENCE [LARGE SCALE GENOMIC DNA]</scope>
    <source>
        <strain evidence="9">IBRC-M 10813</strain>
    </source>
</reference>
<comment type="function">
    <text evidence="5">Involved in formation and maintenance of cell shape.</text>
</comment>
<dbReference type="PANTHER" id="PTHR34138:SF1">
    <property type="entry name" value="CELL SHAPE-DETERMINING PROTEIN MREC"/>
    <property type="match status" value="1"/>
</dbReference>
<proteinExistence type="inferred from homology"/>
<dbReference type="RefSeq" id="WP_380706189.1">
    <property type="nucleotide sequence ID" value="NZ_JBHSAP010000018.1"/>
</dbReference>
<keyword evidence="3 5" id="KW-0133">Cell shape</keyword>
<accession>A0ABV8JH93</accession>
<dbReference type="Gene3D" id="2.40.10.350">
    <property type="entry name" value="Rod shape-determining protein MreC, domain 2"/>
    <property type="match status" value="1"/>
</dbReference>
<feature type="domain" description="Rod shape-determining protein MreC beta-barrel core" evidence="7">
    <location>
        <begin position="124"/>
        <end position="274"/>
    </location>
</feature>
<dbReference type="Pfam" id="PF04085">
    <property type="entry name" value="MreC"/>
    <property type="match status" value="1"/>
</dbReference>
<dbReference type="Gene3D" id="2.40.10.340">
    <property type="entry name" value="Rod shape-determining protein MreC, domain 1"/>
    <property type="match status" value="1"/>
</dbReference>
<name>A0ABV8JH93_9BACL</name>
<dbReference type="InterPro" id="IPR042177">
    <property type="entry name" value="Cell/Rod_1"/>
</dbReference>
<protein>
    <recommendedName>
        <fullName evidence="2 5">Cell shape-determining protein MreC</fullName>
    </recommendedName>
    <alternativeName>
        <fullName evidence="4 5">Cell shape protein MreC</fullName>
    </alternativeName>
</protein>
<evidence type="ECO:0000256" key="1">
    <source>
        <dbReference type="ARBA" id="ARBA00009369"/>
    </source>
</evidence>
<dbReference type="PANTHER" id="PTHR34138">
    <property type="entry name" value="CELL SHAPE-DETERMINING PROTEIN MREC"/>
    <property type="match status" value="1"/>
</dbReference>
<evidence type="ECO:0000259" key="7">
    <source>
        <dbReference type="Pfam" id="PF04085"/>
    </source>
</evidence>
<feature type="coiled-coil region" evidence="6">
    <location>
        <begin position="70"/>
        <end position="107"/>
    </location>
</feature>
<dbReference type="InterPro" id="IPR007221">
    <property type="entry name" value="MreC"/>
</dbReference>